<keyword evidence="2" id="KW-1185">Reference proteome</keyword>
<proteinExistence type="predicted"/>
<protein>
    <submittedName>
        <fullName evidence="1">Uncharacterized protein</fullName>
    </submittedName>
</protein>
<sequence>MFTCARILGIVVFSAAALPGPVLAQPTLYPPNITTCEKFEISARFNPYALIDSMWKIFYFWSNNTELNPIVFSLAGKTRVKKFREVYETVSGDTDLEWEKATLFMNAKPGVEVLFIYGGTPGAFRAVVKKEQRNKERPMPQPLIQYADVRMKLVERWLGMMCCEDLTAYAMARVMEMPKTEERCRQGAAAIDYQGYPGQSYLQLLNTTTINDEL</sequence>
<name>A0ACC2R074_9NEOP</name>
<gene>
    <name evidence="1" type="ORF">PYW08_001026</name>
</gene>
<dbReference type="Proteomes" id="UP001231649">
    <property type="component" value="Chromosome 10"/>
</dbReference>
<comment type="caution">
    <text evidence="1">The sequence shown here is derived from an EMBL/GenBank/DDBJ whole genome shotgun (WGS) entry which is preliminary data.</text>
</comment>
<reference evidence="1" key="1">
    <citation type="submission" date="2023-03" db="EMBL/GenBank/DDBJ databases">
        <title>Chromosome-level genomes of two armyworms, Mythimna separata and Mythimna loreyi, provide insights into the biosynthesis and reception of sex pheromones.</title>
        <authorList>
            <person name="Zhao H."/>
        </authorList>
    </citation>
    <scope>NUCLEOTIDE SEQUENCE</scope>
    <source>
        <strain evidence="1">BeijingLab</strain>
    </source>
</reference>
<evidence type="ECO:0000313" key="2">
    <source>
        <dbReference type="Proteomes" id="UP001231649"/>
    </source>
</evidence>
<accession>A0ACC2R074</accession>
<organism evidence="1 2">
    <name type="scientific">Mythimna loreyi</name>
    <dbReference type="NCBI Taxonomy" id="667449"/>
    <lineage>
        <taxon>Eukaryota</taxon>
        <taxon>Metazoa</taxon>
        <taxon>Ecdysozoa</taxon>
        <taxon>Arthropoda</taxon>
        <taxon>Hexapoda</taxon>
        <taxon>Insecta</taxon>
        <taxon>Pterygota</taxon>
        <taxon>Neoptera</taxon>
        <taxon>Endopterygota</taxon>
        <taxon>Lepidoptera</taxon>
        <taxon>Glossata</taxon>
        <taxon>Ditrysia</taxon>
        <taxon>Noctuoidea</taxon>
        <taxon>Noctuidae</taxon>
        <taxon>Noctuinae</taxon>
        <taxon>Hadenini</taxon>
        <taxon>Mythimna</taxon>
    </lineage>
</organism>
<evidence type="ECO:0000313" key="1">
    <source>
        <dbReference type="EMBL" id="KAJ8729445.1"/>
    </source>
</evidence>
<dbReference type="EMBL" id="CM056786">
    <property type="protein sequence ID" value="KAJ8729445.1"/>
    <property type="molecule type" value="Genomic_DNA"/>
</dbReference>